<dbReference type="GO" id="GO:0005737">
    <property type="term" value="C:cytoplasm"/>
    <property type="evidence" value="ECO:0007669"/>
    <property type="project" value="UniProtKB-ARBA"/>
</dbReference>
<reference evidence="3" key="2">
    <citation type="journal article" date="2021" name="PeerJ">
        <title>Extensive microbial diversity within the chicken gut microbiome revealed by metagenomics and culture.</title>
        <authorList>
            <person name="Gilroy R."/>
            <person name="Ravi A."/>
            <person name="Getino M."/>
            <person name="Pursley I."/>
            <person name="Horton D.L."/>
            <person name="Alikhan N.F."/>
            <person name="Baker D."/>
            <person name="Gharbi K."/>
            <person name="Hall N."/>
            <person name="Watson M."/>
            <person name="Adriaenssens E.M."/>
            <person name="Foster-Nyarko E."/>
            <person name="Jarju S."/>
            <person name="Secka A."/>
            <person name="Antonio M."/>
            <person name="Oren A."/>
            <person name="Chaudhuri R.R."/>
            <person name="La Ragione R."/>
            <person name="Hildebrand F."/>
            <person name="Pallen M.J."/>
        </authorList>
    </citation>
    <scope>NUCLEOTIDE SEQUENCE</scope>
    <source>
        <strain evidence="3">ChiBcolR7-354</strain>
    </source>
</reference>
<dbReference type="Gene3D" id="2.40.50.140">
    <property type="entry name" value="Nucleic acid-binding proteins"/>
    <property type="match status" value="1"/>
</dbReference>
<dbReference type="EMBL" id="DVGA01000001">
    <property type="protein sequence ID" value="HIQ77631.1"/>
    <property type="molecule type" value="Genomic_DNA"/>
</dbReference>
<dbReference type="FunFam" id="2.40.50.140:FF:000051">
    <property type="entry name" value="RNA-binding transcriptional accessory protein"/>
    <property type="match status" value="1"/>
</dbReference>
<evidence type="ECO:0000256" key="1">
    <source>
        <dbReference type="SAM" id="MobiDB-lite"/>
    </source>
</evidence>
<dbReference type="PANTHER" id="PTHR10724">
    <property type="entry name" value="30S RIBOSOMAL PROTEIN S1"/>
    <property type="match status" value="1"/>
</dbReference>
<dbReference type="GO" id="GO:0003729">
    <property type="term" value="F:mRNA binding"/>
    <property type="evidence" value="ECO:0007669"/>
    <property type="project" value="TreeGrafter"/>
</dbReference>
<reference evidence="3" key="1">
    <citation type="submission" date="2020-10" db="EMBL/GenBank/DDBJ databases">
        <authorList>
            <person name="Gilroy R."/>
        </authorList>
    </citation>
    <scope>NUCLEOTIDE SEQUENCE</scope>
    <source>
        <strain evidence="3">ChiBcolR7-354</strain>
    </source>
</reference>
<comment type="caution">
    <text evidence="3">The sequence shown here is derived from an EMBL/GenBank/DDBJ whole genome shotgun (WGS) entry which is preliminary data.</text>
</comment>
<dbReference type="GO" id="GO:0006412">
    <property type="term" value="P:translation"/>
    <property type="evidence" value="ECO:0007669"/>
    <property type="project" value="TreeGrafter"/>
</dbReference>
<proteinExistence type="predicted"/>
<name>A0A9D1CRL6_9FIRM</name>
<organism evidence="3 4">
    <name type="scientific">Candidatus Scatomorpha intestinavium</name>
    <dbReference type="NCBI Taxonomy" id="2840922"/>
    <lineage>
        <taxon>Bacteria</taxon>
        <taxon>Bacillati</taxon>
        <taxon>Bacillota</taxon>
        <taxon>Clostridia</taxon>
        <taxon>Eubacteriales</taxon>
        <taxon>Candidatus Scatomorpha</taxon>
    </lineage>
</organism>
<dbReference type="CDD" id="cd05692">
    <property type="entry name" value="S1_RPS1_repeat_hs4"/>
    <property type="match status" value="1"/>
</dbReference>
<dbReference type="Proteomes" id="UP000824262">
    <property type="component" value="Unassembled WGS sequence"/>
</dbReference>
<sequence>MQLQVGMVVEGKVTGITKFGAFVTMPDGKSGLVHISEIANTFVNDVHDYVQEGQTVKVRVLSIADDGKINLSIKKAEEPAPGARPERRAPRAPSSAPRPYASGRQSVPPANGPSGDQSFEDKLKHFMQESDSRMADNKMYSDHRTSRRRK</sequence>
<feature type="domain" description="S1 motif" evidence="2">
    <location>
        <begin position="6"/>
        <end position="74"/>
    </location>
</feature>
<dbReference type="InterPro" id="IPR003029">
    <property type="entry name" value="S1_domain"/>
</dbReference>
<dbReference type="GO" id="GO:0003735">
    <property type="term" value="F:structural constituent of ribosome"/>
    <property type="evidence" value="ECO:0007669"/>
    <property type="project" value="TreeGrafter"/>
</dbReference>
<dbReference type="InterPro" id="IPR050437">
    <property type="entry name" value="Ribos_protein_bS1-like"/>
</dbReference>
<dbReference type="Pfam" id="PF00575">
    <property type="entry name" value="S1"/>
    <property type="match status" value="1"/>
</dbReference>
<gene>
    <name evidence="3" type="ORF">IAB77_00050</name>
</gene>
<dbReference type="InterPro" id="IPR012340">
    <property type="entry name" value="NA-bd_OB-fold"/>
</dbReference>
<accession>A0A9D1CRL6</accession>
<evidence type="ECO:0000313" key="3">
    <source>
        <dbReference type="EMBL" id="HIQ77631.1"/>
    </source>
</evidence>
<evidence type="ECO:0000259" key="2">
    <source>
        <dbReference type="PROSITE" id="PS50126"/>
    </source>
</evidence>
<dbReference type="SUPFAM" id="SSF50249">
    <property type="entry name" value="Nucleic acid-binding proteins"/>
    <property type="match status" value="1"/>
</dbReference>
<feature type="compositionally biased region" description="Basic and acidic residues" evidence="1">
    <location>
        <begin position="119"/>
        <end position="144"/>
    </location>
</feature>
<dbReference type="SMART" id="SM00316">
    <property type="entry name" value="S1"/>
    <property type="match status" value="1"/>
</dbReference>
<protein>
    <submittedName>
        <fullName evidence="3">S1 RNA-binding domain-containing protein</fullName>
    </submittedName>
</protein>
<feature type="compositionally biased region" description="Basic and acidic residues" evidence="1">
    <location>
        <begin position="74"/>
        <end position="89"/>
    </location>
</feature>
<feature type="compositionally biased region" description="Low complexity" evidence="1">
    <location>
        <begin position="91"/>
        <end position="104"/>
    </location>
</feature>
<feature type="region of interest" description="Disordered" evidence="1">
    <location>
        <begin position="74"/>
        <end position="150"/>
    </location>
</feature>
<evidence type="ECO:0000313" key="4">
    <source>
        <dbReference type="Proteomes" id="UP000824262"/>
    </source>
</evidence>
<dbReference type="AlphaFoldDB" id="A0A9D1CRL6"/>
<dbReference type="PROSITE" id="PS50126">
    <property type="entry name" value="S1"/>
    <property type="match status" value="1"/>
</dbReference>